<proteinExistence type="predicted"/>
<dbReference type="Proteomes" id="UP000264492">
    <property type="component" value="Unassembled WGS sequence"/>
</dbReference>
<sequence>MSLSEKSAAIAAALQAQSEFPRLRGERVSLRGPRDEDAEGLYALFSDPQVMRYWSRPAMRERTEAQAMIDSIRQNQQQRSAFNWVIADGADQVVGSCTLFRFDANHRRAELGYALHPSQWGRGVAREATSLALEWAFAALGLHRVDASIDPDNDASRTLLHRLGFVSEGRLRESFFVGDKVTDSELLGLLASDWRTRKP</sequence>
<evidence type="ECO:0000313" key="2">
    <source>
        <dbReference type="EMBL" id="RDZ26957.1"/>
    </source>
</evidence>
<dbReference type="OrthoDB" id="9801656at2"/>
<feature type="domain" description="N-acetyltransferase" evidence="1">
    <location>
        <begin position="28"/>
        <end position="188"/>
    </location>
</feature>
<dbReference type="AlphaFoldDB" id="A0A371JZE4"/>
<accession>A0A371JZE4</accession>
<dbReference type="InterPro" id="IPR000182">
    <property type="entry name" value="GNAT_dom"/>
</dbReference>
<dbReference type="GO" id="GO:1990189">
    <property type="term" value="F:protein N-terminal-serine acetyltransferase activity"/>
    <property type="evidence" value="ECO:0007669"/>
    <property type="project" value="TreeGrafter"/>
</dbReference>
<organism evidence="2 3">
    <name type="scientific">Lysobacter silvisoli</name>
    <dbReference type="NCBI Taxonomy" id="2293254"/>
    <lineage>
        <taxon>Bacteria</taxon>
        <taxon>Pseudomonadati</taxon>
        <taxon>Pseudomonadota</taxon>
        <taxon>Gammaproteobacteria</taxon>
        <taxon>Lysobacterales</taxon>
        <taxon>Lysobacteraceae</taxon>
        <taxon>Lysobacter</taxon>
    </lineage>
</organism>
<dbReference type="SUPFAM" id="SSF55729">
    <property type="entry name" value="Acyl-CoA N-acyltransferases (Nat)"/>
    <property type="match status" value="1"/>
</dbReference>
<dbReference type="PANTHER" id="PTHR43441">
    <property type="entry name" value="RIBOSOMAL-PROTEIN-SERINE ACETYLTRANSFERASE"/>
    <property type="match status" value="1"/>
</dbReference>
<dbReference type="Gene3D" id="3.40.630.30">
    <property type="match status" value="1"/>
</dbReference>
<comment type="caution">
    <text evidence="2">The sequence shown here is derived from an EMBL/GenBank/DDBJ whole genome shotgun (WGS) entry which is preliminary data.</text>
</comment>
<gene>
    <name evidence="2" type="ORF">DX914_11830</name>
</gene>
<dbReference type="RefSeq" id="WP_115859335.1">
    <property type="nucleotide sequence ID" value="NZ_QTSU01000002.1"/>
</dbReference>
<keyword evidence="2" id="KW-0808">Transferase</keyword>
<dbReference type="InterPro" id="IPR051908">
    <property type="entry name" value="Ribosomal_N-acetyltransferase"/>
</dbReference>
<keyword evidence="3" id="KW-1185">Reference proteome</keyword>
<evidence type="ECO:0000313" key="3">
    <source>
        <dbReference type="Proteomes" id="UP000264492"/>
    </source>
</evidence>
<dbReference type="GO" id="GO:0005737">
    <property type="term" value="C:cytoplasm"/>
    <property type="evidence" value="ECO:0007669"/>
    <property type="project" value="TreeGrafter"/>
</dbReference>
<dbReference type="EMBL" id="QTSU01000002">
    <property type="protein sequence ID" value="RDZ26957.1"/>
    <property type="molecule type" value="Genomic_DNA"/>
</dbReference>
<dbReference type="Pfam" id="PF13302">
    <property type="entry name" value="Acetyltransf_3"/>
    <property type="match status" value="1"/>
</dbReference>
<dbReference type="PROSITE" id="PS51186">
    <property type="entry name" value="GNAT"/>
    <property type="match status" value="1"/>
</dbReference>
<dbReference type="InterPro" id="IPR016181">
    <property type="entry name" value="Acyl_CoA_acyltransferase"/>
</dbReference>
<evidence type="ECO:0000259" key="1">
    <source>
        <dbReference type="PROSITE" id="PS51186"/>
    </source>
</evidence>
<name>A0A371JZE4_9GAMM</name>
<dbReference type="PANTHER" id="PTHR43441:SF11">
    <property type="entry name" value="RIBOSOMAL-PROTEIN-SERINE ACETYLTRANSFERASE"/>
    <property type="match status" value="1"/>
</dbReference>
<dbReference type="GO" id="GO:0008999">
    <property type="term" value="F:protein-N-terminal-alanine acetyltransferase activity"/>
    <property type="evidence" value="ECO:0007669"/>
    <property type="project" value="TreeGrafter"/>
</dbReference>
<protein>
    <submittedName>
        <fullName evidence="2">N-acetyltransferase</fullName>
    </submittedName>
</protein>
<dbReference type="CDD" id="cd04301">
    <property type="entry name" value="NAT_SF"/>
    <property type="match status" value="1"/>
</dbReference>
<reference evidence="2 3" key="1">
    <citation type="submission" date="2018-08" db="EMBL/GenBank/DDBJ databases">
        <title>Lysobacter sp. zong2l5, whole genome shotgun sequence.</title>
        <authorList>
            <person name="Zhang X."/>
            <person name="Feng G."/>
            <person name="Zhu H."/>
        </authorList>
    </citation>
    <scope>NUCLEOTIDE SEQUENCE [LARGE SCALE GENOMIC DNA]</scope>
    <source>
        <strain evidence="3">zong2l5</strain>
    </source>
</reference>